<dbReference type="InParanoid" id="A0A4R5CRA8"/>
<reference evidence="2 3" key="1">
    <citation type="submission" date="2019-03" db="EMBL/GenBank/DDBJ databases">
        <title>Draft genome sequences of novel Actinobacteria.</title>
        <authorList>
            <person name="Sahin N."/>
            <person name="Ay H."/>
            <person name="Saygin H."/>
        </authorList>
    </citation>
    <scope>NUCLEOTIDE SEQUENCE [LARGE SCALE GENOMIC DNA]</scope>
    <source>
        <strain evidence="2 3">5K138</strain>
    </source>
</reference>
<feature type="transmembrane region" description="Helical" evidence="1">
    <location>
        <begin position="129"/>
        <end position="148"/>
    </location>
</feature>
<dbReference type="OrthoDB" id="4964600at2"/>
<accession>A0A4R5CRA8</accession>
<dbReference type="EMBL" id="SMKZ01000033">
    <property type="protein sequence ID" value="TDE03079.1"/>
    <property type="molecule type" value="Genomic_DNA"/>
</dbReference>
<dbReference type="RefSeq" id="WP_131898051.1">
    <property type="nucleotide sequence ID" value="NZ_SMKZ01000033.1"/>
</dbReference>
<evidence type="ECO:0000256" key="1">
    <source>
        <dbReference type="SAM" id="Phobius"/>
    </source>
</evidence>
<feature type="transmembrane region" description="Helical" evidence="1">
    <location>
        <begin position="160"/>
        <end position="178"/>
    </location>
</feature>
<name>A0A4R5CRA8_9ACTN</name>
<comment type="caution">
    <text evidence="2">The sequence shown here is derived from an EMBL/GenBank/DDBJ whole genome shotgun (WGS) entry which is preliminary data.</text>
</comment>
<feature type="transmembrane region" description="Helical" evidence="1">
    <location>
        <begin position="89"/>
        <end position="109"/>
    </location>
</feature>
<keyword evidence="1" id="KW-1133">Transmembrane helix</keyword>
<proteinExistence type="predicted"/>
<keyword evidence="1" id="KW-0812">Transmembrane</keyword>
<keyword evidence="3" id="KW-1185">Reference proteome</keyword>
<dbReference type="AlphaFoldDB" id="A0A4R5CRA8"/>
<sequence length="213" mass="22124">MTINAIRTVPAVAVRRAGLICLAAGMLGSAVGIFLIMYPGQVPEDTYSYPLPTGGFAVVQIVLFAQHLGLAVGLLALRSTGVLGVGRAGRWGWGVAVFAMLVLAATELYGISAADAAYPSSRTAPLDALYAISSTLIAVGLIAAGVAVARAGVWSGWRRWIVLATGAYVLVPMMPALMAPFVVARLAIGVWMLLFAALGLALIQDQGAEKEDR</sequence>
<feature type="transmembrane region" description="Helical" evidence="1">
    <location>
        <begin position="57"/>
        <end position="77"/>
    </location>
</feature>
<evidence type="ECO:0000313" key="2">
    <source>
        <dbReference type="EMBL" id="TDE03079.1"/>
    </source>
</evidence>
<organism evidence="2 3">
    <name type="scientific">Jiangella asiatica</name>
    <dbReference type="NCBI Taxonomy" id="2530372"/>
    <lineage>
        <taxon>Bacteria</taxon>
        <taxon>Bacillati</taxon>
        <taxon>Actinomycetota</taxon>
        <taxon>Actinomycetes</taxon>
        <taxon>Jiangellales</taxon>
        <taxon>Jiangellaceae</taxon>
        <taxon>Jiangella</taxon>
    </lineage>
</organism>
<evidence type="ECO:0000313" key="3">
    <source>
        <dbReference type="Proteomes" id="UP000294739"/>
    </source>
</evidence>
<keyword evidence="1" id="KW-0472">Membrane</keyword>
<feature type="transmembrane region" description="Helical" evidence="1">
    <location>
        <begin position="184"/>
        <end position="203"/>
    </location>
</feature>
<protein>
    <recommendedName>
        <fullName evidence="4">DUF998 domain-containing protein</fullName>
    </recommendedName>
</protein>
<feature type="transmembrane region" description="Helical" evidence="1">
    <location>
        <begin position="17"/>
        <end position="37"/>
    </location>
</feature>
<dbReference type="Proteomes" id="UP000294739">
    <property type="component" value="Unassembled WGS sequence"/>
</dbReference>
<evidence type="ECO:0008006" key="4">
    <source>
        <dbReference type="Google" id="ProtNLM"/>
    </source>
</evidence>
<gene>
    <name evidence="2" type="ORF">E1269_20690</name>
</gene>